<comment type="similarity">
    <text evidence="5">Belongs to the SAT4 family.</text>
</comment>
<feature type="compositionally biased region" description="Basic and acidic residues" evidence="6">
    <location>
        <begin position="316"/>
        <end position="332"/>
    </location>
</feature>
<dbReference type="InterPro" id="IPR052337">
    <property type="entry name" value="SAT4-like"/>
</dbReference>
<evidence type="ECO:0000256" key="5">
    <source>
        <dbReference type="ARBA" id="ARBA00038359"/>
    </source>
</evidence>
<reference evidence="9" key="1">
    <citation type="submission" date="2023-06" db="EMBL/GenBank/DDBJ databases">
        <title>Genome-scale phylogeny and comparative genomics of the fungal order Sordariales.</title>
        <authorList>
            <consortium name="Lawrence Berkeley National Laboratory"/>
            <person name="Hensen N."/>
            <person name="Bonometti L."/>
            <person name="Westerberg I."/>
            <person name="Brannstrom I.O."/>
            <person name="Guillou S."/>
            <person name="Cros-Aarteil S."/>
            <person name="Calhoun S."/>
            <person name="Haridas S."/>
            <person name="Kuo A."/>
            <person name="Mondo S."/>
            <person name="Pangilinan J."/>
            <person name="Riley R."/>
            <person name="Labutti K."/>
            <person name="Andreopoulos B."/>
            <person name="Lipzen A."/>
            <person name="Chen C."/>
            <person name="Yanf M."/>
            <person name="Daum C."/>
            <person name="Ng V."/>
            <person name="Clum A."/>
            <person name="Steindorff A."/>
            <person name="Ohm R."/>
            <person name="Martin F."/>
            <person name="Silar P."/>
            <person name="Natvig D."/>
            <person name="Lalanne C."/>
            <person name="Gautier V."/>
            <person name="Ament-Velasquez S.L."/>
            <person name="Kruys A."/>
            <person name="Hutchinson M.I."/>
            <person name="Powell A.J."/>
            <person name="Barry K."/>
            <person name="Miller A.N."/>
            <person name="Grigoriev I.V."/>
            <person name="Debuchy R."/>
            <person name="Gladieux P."/>
            <person name="Thoren M.H."/>
            <person name="Johannesson H."/>
        </authorList>
    </citation>
    <scope>NUCLEOTIDE SEQUENCE</scope>
    <source>
        <strain evidence="9">SMH2532-1</strain>
    </source>
</reference>
<keyword evidence="2 7" id="KW-0812">Transmembrane</keyword>
<feature type="transmembrane region" description="Helical" evidence="7">
    <location>
        <begin position="257"/>
        <end position="278"/>
    </location>
</feature>
<keyword evidence="4 7" id="KW-0472">Membrane</keyword>
<protein>
    <recommendedName>
        <fullName evidence="8">Rhodopsin domain-containing protein</fullName>
    </recommendedName>
</protein>
<feature type="transmembrane region" description="Helical" evidence="7">
    <location>
        <begin position="57"/>
        <end position="82"/>
    </location>
</feature>
<evidence type="ECO:0000256" key="4">
    <source>
        <dbReference type="ARBA" id="ARBA00023136"/>
    </source>
</evidence>
<keyword evidence="10" id="KW-1185">Reference proteome</keyword>
<evidence type="ECO:0000256" key="3">
    <source>
        <dbReference type="ARBA" id="ARBA00022989"/>
    </source>
</evidence>
<feature type="transmembrane region" description="Helical" evidence="7">
    <location>
        <begin position="102"/>
        <end position="125"/>
    </location>
</feature>
<feature type="compositionally biased region" description="Basic and acidic residues" evidence="6">
    <location>
        <begin position="369"/>
        <end position="389"/>
    </location>
</feature>
<dbReference type="AlphaFoldDB" id="A0AA39YBH4"/>
<feature type="transmembrane region" description="Helical" evidence="7">
    <location>
        <begin position="188"/>
        <end position="206"/>
    </location>
</feature>
<evidence type="ECO:0000256" key="1">
    <source>
        <dbReference type="ARBA" id="ARBA00004141"/>
    </source>
</evidence>
<evidence type="ECO:0000256" key="2">
    <source>
        <dbReference type="ARBA" id="ARBA00022692"/>
    </source>
</evidence>
<feature type="transmembrane region" description="Helical" evidence="7">
    <location>
        <begin position="137"/>
        <end position="158"/>
    </location>
</feature>
<comment type="subcellular location">
    <subcellularLocation>
        <location evidence="1">Membrane</location>
        <topology evidence="1">Multi-pass membrane protein</topology>
    </subcellularLocation>
</comment>
<feature type="compositionally biased region" description="Pro residues" evidence="6">
    <location>
        <begin position="348"/>
        <end position="362"/>
    </location>
</feature>
<dbReference type="PANTHER" id="PTHR33048">
    <property type="entry name" value="PTH11-LIKE INTEGRAL MEMBRANE PROTEIN (AFU_ORTHOLOGUE AFUA_5G11245)"/>
    <property type="match status" value="1"/>
</dbReference>
<gene>
    <name evidence="9" type="ORF">B0T16DRAFT_492184</name>
</gene>
<comment type="caution">
    <text evidence="9">The sequence shown here is derived from an EMBL/GenBank/DDBJ whole genome shotgun (WGS) entry which is preliminary data.</text>
</comment>
<dbReference type="PANTHER" id="PTHR33048:SF47">
    <property type="entry name" value="INTEGRAL MEMBRANE PROTEIN-RELATED"/>
    <property type="match status" value="1"/>
</dbReference>
<feature type="transmembrane region" description="Helical" evidence="7">
    <location>
        <begin position="24"/>
        <end position="45"/>
    </location>
</feature>
<sequence>MVVLQRFEPHQRASPENDYSGQSLIHASIVSIALTSVVMALRFYAKTISSGRWGYDDGLIFGAYILNVGLCSVAMIMVRFAAVGHHEYEVPPDQNVIWAKCLFAFEMLYFVAVTLPRMSILCLYLRVFGWKGAMRRITQAILGLVIALGLSMCFVSIFQCRPFMNWWHQEVNRQNCIDEKKFFHGQCIPGFLLDLAIMALPLRTIWRLKLPTAKRLALLLVFTVASLGVVASVVRAGSFFKHDDGLRDSTWAVLTRWSIIEVGCYIVANGLAHLRPLFSRFAPPRVKDALTRVVDSASGRRSNTPGGWTSATPEKQTPEPRDSNVPRMDKEYPLVSGSGQADVKEAPLAPPPSAKLPAPPPYRGSWEPDFARKILADRKGSPESQDRASVHVTTEVSVHAQ</sequence>
<dbReference type="Pfam" id="PF20684">
    <property type="entry name" value="Fung_rhodopsin"/>
    <property type="match status" value="1"/>
</dbReference>
<feature type="domain" description="Rhodopsin" evidence="8">
    <location>
        <begin position="41"/>
        <end position="280"/>
    </location>
</feature>
<organism evidence="9 10">
    <name type="scientific">Cercophora newfieldiana</name>
    <dbReference type="NCBI Taxonomy" id="92897"/>
    <lineage>
        <taxon>Eukaryota</taxon>
        <taxon>Fungi</taxon>
        <taxon>Dikarya</taxon>
        <taxon>Ascomycota</taxon>
        <taxon>Pezizomycotina</taxon>
        <taxon>Sordariomycetes</taxon>
        <taxon>Sordariomycetidae</taxon>
        <taxon>Sordariales</taxon>
        <taxon>Lasiosphaeriaceae</taxon>
        <taxon>Cercophora</taxon>
    </lineage>
</organism>
<dbReference type="GO" id="GO:0016020">
    <property type="term" value="C:membrane"/>
    <property type="evidence" value="ECO:0007669"/>
    <property type="project" value="UniProtKB-SubCell"/>
</dbReference>
<name>A0AA39YBH4_9PEZI</name>
<feature type="transmembrane region" description="Helical" evidence="7">
    <location>
        <begin position="218"/>
        <end position="237"/>
    </location>
</feature>
<dbReference type="InterPro" id="IPR049326">
    <property type="entry name" value="Rhodopsin_dom_fungi"/>
</dbReference>
<evidence type="ECO:0000256" key="7">
    <source>
        <dbReference type="SAM" id="Phobius"/>
    </source>
</evidence>
<accession>A0AA39YBH4</accession>
<evidence type="ECO:0000313" key="10">
    <source>
        <dbReference type="Proteomes" id="UP001174936"/>
    </source>
</evidence>
<proteinExistence type="inferred from homology"/>
<feature type="compositionally biased region" description="Polar residues" evidence="6">
    <location>
        <begin position="299"/>
        <end position="315"/>
    </location>
</feature>
<evidence type="ECO:0000256" key="6">
    <source>
        <dbReference type="SAM" id="MobiDB-lite"/>
    </source>
</evidence>
<evidence type="ECO:0000313" key="9">
    <source>
        <dbReference type="EMBL" id="KAK0649576.1"/>
    </source>
</evidence>
<evidence type="ECO:0000259" key="8">
    <source>
        <dbReference type="Pfam" id="PF20684"/>
    </source>
</evidence>
<dbReference type="EMBL" id="JAULSV010000003">
    <property type="protein sequence ID" value="KAK0649576.1"/>
    <property type="molecule type" value="Genomic_DNA"/>
</dbReference>
<keyword evidence="3 7" id="KW-1133">Transmembrane helix</keyword>
<feature type="compositionally biased region" description="Polar residues" evidence="6">
    <location>
        <begin position="391"/>
        <end position="401"/>
    </location>
</feature>
<feature type="region of interest" description="Disordered" evidence="6">
    <location>
        <begin position="292"/>
        <end position="401"/>
    </location>
</feature>
<dbReference type="Proteomes" id="UP001174936">
    <property type="component" value="Unassembled WGS sequence"/>
</dbReference>